<dbReference type="Proteomes" id="UP001249851">
    <property type="component" value="Unassembled WGS sequence"/>
</dbReference>
<evidence type="ECO:0000256" key="1">
    <source>
        <dbReference type="SAM" id="MobiDB-lite"/>
    </source>
</evidence>
<evidence type="ECO:0000313" key="2">
    <source>
        <dbReference type="EMBL" id="KAK2572026.1"/>
    </source>
</evidence>
<keyword evidence="3" id="KW-1185">Reference proteome</keyword>
<dbReference type="AlphaFoldDB" id="A0AAD9VEZ4"/>
<feature type="region of interest" description="Disordered" evidence="1">
    <location>
        <begin position="1"/>
        <end position="20"/>
    </location>
</feature>
<protein>
    <submittedName>
        <fullName evidence="2">Protein FAM181A</fullName>
    </submittedName>
</protein>
<comment type="caution">
    <text evidence="2">The sequence shown here is derived from an EMBL/GenBank/DDBJ whole genome shotgun (WGS) entry which is preliminary data.</text>
</comment>
<accession>A0AAD9VEZ4</accession>
<feature type="region of interest" description="Disordered" evidence="1">
    <location>
        <begin position="70"/>
        <end position="137"/>
    </location>
</feature>
<dbReference type="InterPro" id="IPR029359">
    <property type="entry name" value="FAM181"/>
</dbReference>
<dbReference type="PANTHER" id="PTHR33766">
    <property type="entry name" value="PROTEIN FAM181B"/>
    <property type="match status" value="1"/>
</dbReference>
<feature type="compositionally biased region" description="Basic and acidic residues" evidence="1">
    <location>
        <begin position="77"/>
        <end position="91"/>
    </location>
</feature>
<gene>
    <name evidence="2" type="ORF">P5673_003454</name>
</gene>
<evidence type="ECO:0000313" key="3">
    <source>
        <dbReference type="Proteomes" id="UP001249851"/>
    </source>
</evidence>
<proteinExistence type="predicted"/>
<sequence length="308" mass="34638">MLDSAMAAKSKFNGRPCLSADDVPKEEQANAGCSLLTFMNLASGNVKNALEKPANFKRNINHRRYLQKQLRNFGKRKPNEMILKKPKEVFKHKSNSLSNIKHSTSRNSSRQPEGNSKKTEKNSGFGSYEKPSLRERNLPPSFWQEPLVEDVAKTCMFPLYPTSFHTGANDSEGLYNPTTFESYFDGWSEFAAREVPTESLSPYAESAGAPSVSSEEAINDDFMTGEELTQNIDIKDLYVPELYITDRNSHEHSYDDSLYLAPISPSQYILTPTSCSDQAFFNFTFDHDNSELPPFAMAFLSPGSLAQY</sequence>
<name>A0AAD9VEZ4_ACRCE</name>
<reference evidence="2" key="2">
    <citation type="journal article" date="2023" name="Science">
        <title>Genomic signatures of disease resistance in endangered staghorn corals.</title>
        <authorList>
            <person name="Vollmer S.V."/>
            <person name="Selwyn J.D."/>
            <person name="Despard B.A."/>
            <person name="Roesel C.L."/>
        </authorList>
    </citation>
    <scope>NUCLEOTIDE SEQUENCE</scope>
    <source>
        <strain evidence="2">K2</strain>
    </source>
</reference>
<dbReference type="EMBL" id="JARQWQ010000005">
    <property type="protein sequence ID" value="KAK2572026.1"/>
    <property type="molecule type" value="Genomic_DNA"/>
</dbReference>
<organism evidence="2 3">
    <name type="scientific">Acropora cervicornis</name>
    <name type="common">Staghorn coral</name>
    <dbReference type="NCBI Taxonomy" id="6130"/>
    <lineage>
        <taxon>Eukaryota</taxon>
        <taxon>Metazoa</taxon>
        <taxon>Cnidaria</taxon>
        <taxon>Anthozoa</taxon>
        <taxon>Hexacorallia</taxon>
        <taxon>Scleractinia</taxon>
        <taxon>Astrocoeniina</taxon>
        <taxon>Acroporidae</taxon>
        <taxon>Acropora</taxon>
    </lineage>
</organism>
<reference evidence="2" key="1">
    <citation type="journal article" date="2023" name="G3 (Bethesda)">
        <title>Whole genome assembly and annotation of the endangered Caribbean coral Acropora cervicornis.</title>
        <authorList>
            <person name="Selwyn J.D."/>
            <person name="Vollmer S.V."/>
        </authorList>
    </citation>
    <scope>NUCLEOTIDE SEQUENCE</scope>
    <source>
        <strain evidence="2">K2</strain>
    </source>
</reference>
<dbReference type="PANTHER" id="PTHR33766:SF1">
    <property type="entry name" value="PROTEIN FAM181A"/>
    <property type="match status" value="1"/>
</dbReference>
<feature type="compositionally biased region" description="Polar residues" evidence="1">
    <location>
        <begin position="95"/>
        <end position="114"/>
    </location>
</feature>